<reference evidence="3" key="1">
    <citation type="journal article" date="2016" name="Genome Biol. Evol.">
        <title>Comparative 'omics' of the Fusarium fujikuroi species complex highlights differences in genetic potential and metabolite synthesis.</title>
        <authorList>
            <person name="Niehaus E.-M."/>
            <person name="Muensterkoetter M."/>
            <person name="Proctor R.H."/>
            <person name="Brown D.W."/>
            <person name="Sharon A."/>
            <person name="Idan Y."/>
            <person name="Oren-Young L."/>
            <person name="Sieber C.M."/>
            <person name="Novak O."/>
            <person name="Pencik A."/>
            <person name="Tarkowska D."/>
            <person name="Hromadova K."/>
            <person name="Freeman S."/>
            <person name="Maymon M."/>
            <person name="Elazar M."/>
            <person name="Youssef S.A."/>
            <person name="El-Shabrawy E.S.M."/>
            <person name="Shalaby A.B.A."/>
            <person name="Houterman P."/>
            <person name="Brock N.L."/>
            <person name="Burkhardt I."/>
            <person name="Tsavkelova E.A."/>
            <person name="Dickschat J.S."/>
            <person name="Galuszka P."/>
            <person name="Gueldener U."/>
            <person name="Tudzynski B."/>
        </authorList>
    </citation>
    <scope>NUCLEOTIDE SEQUENCE [LARGE SCALE GENOMIC DNA]</scope>
    <source>
        <strain evidence="3">ET1</strain>
    </source>
</reference>
<keyword evidence="3" id="KW-1185">Reference proteome</keyword>
<evidence type="ECO:0000313" key="2">
    <source>
        <dbReference type="EMBL" id="CZR45216.1"/>
    </source>
</evidence>
<protein>
    <submittedName>
        <fullName evidence="2">Uncharacterized protein</fullName>
    </submittedName>
</protein>
<feature type="compositionally biased region" description="Low complexity" evidence="1">
    <location>
        <begin position="390"/>
        <end position="412"/>
    </location>
</feature>
<dbReference type="AlphaFoldDB" id="A0A1L7VYZ7"/>
<comment type="caution">
    <text evidence="2">The sequence shown here is derived from an EMBL/GenBank/DDBJ whole genome shotgun (WGS) entry which is preliminary data.</text>
</comment>
<dbReference type="RefSeq" id="XP_031085750.1">
    <property type="nucleotide sequence ID" value="XM_031220053.1"/>
</dbReference>
<feature type="compositionally biased region" description="Polar residues" evidence="1">
    <location>
        <begin position="328"/>
        <end position="340"/>
    </location>
</feature>
<feature type="compositionally biased region" description="Polar residues" evidence="1">
    <location>
        <begin position="160"/>
        <end position="174"/>
    </location>
</feature>
<feature type="compositionally biased region" description="Polar residues" evidence="1">
    <location>
        <begin position="353"/>
        <end position="368"/>
    </location>
</feature>
<feature type="compositionally biased region" description="Low complexity" evidence="1">
    <location>
        <begin position="189"/>
        <end position="198"/>
    </location>
</feature>
<feature type="compositionally biased region" description="Polar residues" evidence="1">
    <location>
        <begin position="24"/>
        <end position="105"/>
    </location>
</feature>
<evidence type="ECO:0000313" key="3">
    <source>
        <dbReference type="Proteomes" id="UP000183971"/>
    </source>
</evidence>
<proteinExistence type="predicted"/>
<sequence>MTLEEWLARQTHRRASRSKDLPPGTSSNYGQPTAYQPVTSSGHGFTQTTGAQPLSNYQPPTGVQQNVIPQAPSWQTPPLQQPSYHRGYTASNPAPSLTTTSRQGNSTDSTSTESSEDEYVGDLGSPSRGSRRLFHEAVGSAAAHSNTDSARRQRSHHRSTSGSVKDQPTLNPSQATRRQTSSRHRRSSSDTTTTAARSGRLLRAGGLVLPNPADRLPQQMVAPQQSQPYRPWTPLPPPSELNAPAYGFPPRNSQSRPYAGYGQSDPSQIRYPTGGAPPTTGTMTAQLQQLSFNQSNEQRASMGSGSGLPMSWAPLRYSQQPYGRRASSPDTRVSPSQNTAPRRMSTPPLGVNITPSASTYSYSHQPTRTTRRGASPGRSGPQGYRTPRQSGTLAPPGSTSSTLSSSVFPSGGHARQPGAPRGRDPRPLRAENYGASSQVRNLTPPRSFRGRR</sequence>
<evidence type="ECO:0000256" key="1">
    <source>
        <dbReference type="SAM" id="MobiDB-lite"/>
    </source>
</evidence>
<name>A0A1L7VYZ7_FUSPR</name>
<feature type="region of interest" description="Disordered" evidence="1">
    <location>
        <begin position="1"/>
        <end position="452"/>
    </location>
</feature>
<feature type="compositionally biased region" description="Polar residues" evidence="1">
    <location>
        <begin position="286"/>
        <end position="303"/>
    </location>
</feature>
<dbReference type="Proteomes" id="UP000183971">
    <property type="component" value="Unassembled WGS sequence"/>
</dbReference>
<accession>A0A1L7VYZ7</accession>
<dbReference type="VEuPathDB" id="FungiDB:FPRO_15609"/>
<feature type="compositionally biased region" description="Low complexity" evidence="1">
    <location>
        <begin position="272"/>
        <end position="285"/>
    </location>
</feature>
<dbReference type="GeneID" id="42060465"/>
<gene>
    <name evidence="2" type="ORF">FPRO_15609</name>
</gene>
<dbReference type="EMBL" id="FJOF01000009">
    <property type="protein sequence ID" value="CZR45216.1"/>
    <property type="molecule type" value="Genomic_DNA"/>
</dbReference>
<organism evidence="2 3">
    <name type="scientific">Fusarium proliferatum (strain ET1)</name>
    <name type="common">Orchid endophyte fungus</name>
    <dbReference type="NCBI Taxonomy" id="1227346"/>
    <lineage>
        <taxon>Eukaryota</taxon>
        <taxon>Fungi</taxon>
        <taxon>Dikarya</taxon>
        <taxon>Ascomycota</taxon>
        <taxon>Pezizomycotina</taxon>
        <taxon>Sordariomycetes</taxon>
        <taxon>Hypocreomycetidae</taxon>
        <taxon>Hypocreales</taxon>
        <taxon>Nectriaceae</taxon>
        <taxon>Fusarium</taxon>
        <taxon>Fusarium fujikuroi species complex</taxon>
    </lineage>
</organism>